<dbReference type="EMBL" id="CP001778">
    <property type="protein sequence ID" value="ADD40059.1"/>
    <property type="molecule type" value="Genomic_DNA"/>
</dbReference>
<dbReference type="HOGENOM" id="CLU_2496408_0_0_11"/>
<dbReference type="AlphaFoldDB" id="D3Q389"/>
<dbReference type="RefSeq" id="WP_013015630.1">
    <property type="nucleotide sequence ID" value="NC_013947.1"/>
</dbReference>
<gene>
    <name evidence="1" type="ordered locus">Snas_0341</name>
</gene>
<evidence type="ECO:0000313" key="2">
    <source>
        <dbReference type="Proteomes" id="UP000000844"/>
    </source>
</evidence>
<accession>D3Q389</accession>
<keyword evidence="2" id="KW-1185">Reference proteome</keyword>
<dbReference type="Proteomes" id="UP000000844">
    <property type="component" value="Chromosome"/>
</dbReference>
<name>D3Q389_STANL</name>
<reference evidence="1 2" key="1">
    <citation type="journal article" date="2009" name="Stand. Genomic Sci.">
        <title>Complete genome sequence of Stackebrandtia nassauensis type strain (LLR-40K-21).</title>
        <authorList>
            <person name="Munk C."/>
            <person name="Lapidus A."/>
            <person name="Copeland A."/>
            <person name="Jando M."/>
            <person name="Mayilraj S."/>
            <person name="Glavina Del Rio T."/>
            <person name="Nolan M."/>
            <person name="Chen F."/>
            <person name="Lucas S."/>
            <person name="Tice H."/>
            <person name="Cheng J.F."/>
            <person name="Han C."/>
            <person name="Detter J.C."/>
            <person name="Bruce D."/>
            <person name="Goodwin L."/>
            <person name="Chain P."/>
            <person name="Pitluck S."/>
            <person name="Goker M."/>
            <person name="Ovchinikova G."/>
            <person name="Pati A."/>
            <person name="Ivanova N."/>
            <person name="Mavromatis K."/>
            <person name="Chen A."/>
            <person name="Palaniappan K."/>
            <person name="Land M."/>
            <person name="Hauser L."/>
            <person name="Chang Y.J."/>
            <person name="Jeffries C.D."/>
            <person name="Bristow J."/>
            <person name="Eisen J.A."/>
            <person name="Markowitz V."/>
            <person name="Hugenholtz P."/>
            <person name="Kyrpides N.C."/>
            <person name="Klenk H.P."/>
        </authorList>
    </citation>
    <scope>NUCLEOTIDE SEQUENCE [LARGE SCALE GENOMIC DNA]</scope>
    <source>
        <strain evidence="2">DSM 44728 / CIP 108903 / NRRL B-16338 / NBRC 102104 / LLR-40K-21</strain>
    </source>
</reference>
<dbReference type="KEGG" id="sna:Snas_0341"/>
<organism evidence="1 2">
    <name type="scientific">Stackebrandtia nassauensis (strain DSM 44728 / CIP 108903 / NRRL B-16338 / NBRC 102104 / LLR-40K-21)</name>
    <dbReference type="NCBI Taxonomy" id="446470"/>
    <lineage>
        <taxon>Bacteria</taxon>
        <taxon>Bacillati</taxon>
        <taxon>Actinomycetota</taxon>
        <taxon>Actinomycetes</taxon>
        <taxon>Glycomycetales</taxon>
        <taxon>Glycomycetaceae</taxon>
        <taxon>Stackebrandtia</taxon>
    </lineage>
</organism>
<dbReference type="STRING" id="446470.Snas_0341"/>
<proteinExistence type="predicted"/>
<evidence type="ECO:0000313" key="1">
    <source>
        <dbReference type="EMBL" id="ADD40059.1"/>
    </source>
</evidence>
<sequence>MANTNITCRHGTTGFCWDDATPDQRKLFDYAHTHAYDWAIERGLARDDAERYAGASAAHTVDVYPDAYSHSLNLVSDLATKYPHVN</sequence>
<protein>
    <submittedName>
        <fullName evidence="1">Uncharacterized protein</fullName>
    </submittedName>
</protein>